<evidence type="ECO:0000313" key="6">
    <source>
        <dbReference type="Proteomes" id="UP000664859"/>
    </source>
</evidence>
<dbReference type="GO" id="GO:0016491">
    <property type="term" value="F:oxidoreductase activity"/>
    <property type="evidence" value="ECO:0007669"/>
    <property type="project" value="UniProtKB-KW"/>
</dbReference>
<dbReference type="PRINTS" id="PR00081">
    <property type="entry name" value="GDHRDH"/>
</dbReference>
<proteinExistence type="inferred from homology"/>
<feature type="signal peptide" evidence="4">
    <location>
        <begin position="1"/>
        <end position="20"/>
    </location>
</feature>
<evidence type="ECO:0000256" key="1">
    <source>
        <dbReference type="ARBA" id="ARBA00006484"/>
    </source>
</evidence>
<evidence type="ECO:0000313" key="5">
    <source>
        <dbReference type="EMBL" id="KAG5180511.1"/>
    </source>
</evidence>
<gene>
    <name evidence="5" type="ORF">JKP88DRAFT_263939</name>
</gene>
<dbReference type="AlphaFoldDB" id="A0A835YS02"/>
<accession>A0A835YS02</accession>
<dbReference type="Pfam" id="PF00106">
    <property type="entry name" value="adh_short"/>
    <property type="match status" value="1"/>
</dbReference>
<comment type="caution">
    <text evidence="5">The sequence shown here is derived from an EMBL/GenBank/DDBJ whole genome shotgun (WGS) entry which is preliminary data.</text>
</comment>
<evidence type="ECO:0000256" key="4">
    <source>
        <dbReference type="SAM" id="SignalP"/>
    </source>
</evidence>
<comment type="similarity">
    <text evidence="1">Belongs to the short-chain dehydrogenases/reductases (SDR) family.</text>
</comment>
<dbReference type="PANTHER" id="PTHR24320:SF148">
    <property type="entry name" value="NAD(P)-BINDING ROSSMANN-FOLD SUPERFAMILY PROTEIN"/>
    <property type="match status" value="1"/>
</dbReference>
<keyword evidence="4" id="KW-0732">Signal</keyword>
<evidence type="ECO:0000256" key="3">
    <source>
        <dbReference type="SAM" id="MobiDB-lite"/>
    </source>
</evidence>
<name>A0A835YS02_9STRA</name>
<dbReference type="OrthoDB" id="157221at2759"/>
<feature type="chain" id="PRO_5032382935" evidence="4">
    <location>
        <begin position="21"/>
        <end position="353"/>
    </location>
</feature>
<dbReference type="InterPro" id="IPR002347">
    <property type="entry name" value="SDR_fam"/>
</dbReference>
<reference evidence="5" key="1">
    <citation type="submission" date="2021-02" db="EMBL/GenBank/DDBJ databases">
        <title>First Annotated Genome of the Yellow-green Alga Tribonema minus.</title>
        <authorList>
            <person name="Mahan K.M."/>
        </authorList>
    </citation>
    <scope>NUCLEOTIDE SEQUENCE</scope>
    <source>
        <strain evidence="5">UTEX B ZZ1240</strain>
    </source>
</reference>
<dbReference type="Gene3D" id="3.40.50.720">
    <property type="entry name" value="NAD(P)-binding Rossmann-like Domain"/>
    <property type="match status" value="1"/>
</dbReference>
<evidence type="ECO:0000256" key="2">
    <source>
        <dbReference type="ARBA" id="ARBA00023002"/>
    </source>
</evidence>
<sequence>MRLVLCLPLALLLARTACEGLSTSAVPKVLGNLPICIVTGANSGLGRECVKTLAATKTHVILACRDVKAGAAVVEEILEVHPGASLECQITQHVNTNCCAPGRSPQKLDLADFASVRTFAEQAIGDRPVSSIVHNAGVMGAPRQLTKDGHDLTIQVNHLAPFLLTNLLLPNMKAAAKELGRSSRVVVVSSGTHRWGSFEPDHLYNDKTCGPWQMYANTKLYNILFVSELHRRQGTLGITAVAVRPGLCRTAITRHSKLLRVLYALLSPILTPVDQAGQSLAAAVLGPNVEGGTYWNKLLEVTPSPDARDTAAQRALWEASLRLCAPKDTRPPRLTPAAQLRRPATTSTDGSYL</sequence>
<dbReference type="PANTHER" id="PTHR24320">
    <property type="entry name" value="RETINOL DEHYDROGENASE"/>
    <property type="match status" value="1"/>
</dbReference>
<dbReference type="SUPFAM" id="SSF51735">
    <property type="entry name" value="NAD(P)-binding Rossmann-fold domains"/>
    <property type="match status" value="1"/>
</dbReference>
<dbReference type="EMBL" id="JAFCMP010000390">
    <property type="protein sequence ID" value="KAG5180511.1"/>
    <property type="molecule type" value="Genomic_DNA"/>
</dbReference>
<dbReference type="Proteomes" id="UP000664859">
    <property type="component" value="Unassembled WGS sequence"/>
</dbReference>
<dbReference type="InterPro" id="IPR036291">
    <property type="entry name" value="NAD(P)-bd_dom_sf"/>
</dbReference>
<organism evidence="5 6">
    <name type="scientific">Tribonema minus</name>
    <dbReference type="NCBI Taxonomy" id="303371"/>
    <lineage>
        <taxon>Eukaryota</taxon>
        <taxon>Sar</taxon>
        <taxon>Stramenopiles</taxon>
        <taxon>Ochrophyta</taxon>
        <taxon>PX clade</taxon>
        <taxon>Xanthophyceae</taxon>
        <taxon>Tribonematales</taxon>
        <taxon>Tribonemataceae</taxon>
        <taxon>Tribonema</taxon>
    </lineage>
</organism>
<feature type="compositionally biased region" description="Polar residues" evidence="3">
    <location>
        <begin position="344"/>
        <end position="353"/>
    </location>
</feature>
<feature type="region of interest" description="Disordered" evidence="3">
    <location>
        <begin position="327"/>
        <end position="353"/>
    </location>
</feature>
<keyword evidence="6" id="KW-1185">Reference proteome</keyword>
<protein>
    <submittedName>
        <fullName evidence="5">Putative oxidoreductase</fullName>
    </submittedName>
</protein>
<keyword evidence="2" id="KW-0560">Oxidoreductase</keyword>